<accession>A0A0F9APS6</accession>
<reference evidence="5" key="1">
    <citation type="journal article" date="2015" name="Nature">
        <title>Complex archaea that bridge the gap between prokaryotes and eukaryotes.</title>
        <authorList>
            <person name="Spang A."/>
            <person name="Saw J.H."/>
            <person name="Jorgensen S.L."/>
            <person name="Zaremba-Niedzwiedzka K."/>
            <person name="Martijn J."/>
            <person name="Lind A.E."/>
            <person name="van Eijk R."/>
            <person name="Schleper C."/>
            <person name="Guy L."/>
            <person name="Ettema T.J."/>
        </authorList>
    </citation>
    <scope>NUCLEOTIDE SEQUENCE</scope>
</reference>
<proteinExistence type="predicted"/>
<name>A0A0F9APS6_9ZZZZ</name>
<keyword evidence="3" id="KW-0269">Exonuclease</keyword>
<evidence type="ECO:0000259" key="4">
    <source>
        <dbReference type="Pfam" id="PF17876"/>
    </source>
</evidence>
<protein>
    <recommendedName>
        <fullName evidence="4">RNase II/RNase R cold shock domain-containing protein</fullName>
    </recommendedName>
</protein>
<feature type="non-terminal residue" evidence="5">
    <location>
        <position position="85"/>
    </location>
</feature>
<evidence type="ECO:0000256" key="3">
    <source>
        <dbReference type="ARBA" id="ARBA00022839"/>
    </source>
</evidence>
<feature type="domain" description="RNase II/RNase R cold shock" evidence="4">
    <location>
        <begin position="47"/>
        <end position="83"/>
    </location>
</feature>
<gene>
    <name evidence="5" type="ORF">LCGC14_2546030</name>
</gene>
<dbReference type="GO" id="GO:0004527">
    <property type="term" value="F:exonuclease activity"/>
    <property type="evidence" value="ECO:0007669"/>
    <property type="project" value="UniProtKB-KW"/>
</dbReference>
<evidence type="ECO:0000256" key="2">
    <source>
        <dbReference type="ARBA" id="ARBA00022801"/>
    </source>
</evidence>
<dbReference type="InterPro" id="IPR012340">
    <property type="entry name" value="NA-bd_OB-fold"/>
</dbReference>
<evidence type="ECO:0000256" key="1">
    <source>
        <dbReference type="ARBA" id="ARBA00022722"/>
    </source>
</evidence>
<dbReference type="EMBL" id="LAZR01041662">
    <property type="protein sequence ID" value="KKL11415.1"/>
    <property type="molecule type" value="Genomic_DNA"/>
</dbReference>
<organism evidence="5">
    <name type="scientific">marine sediment metagenome</name>
    <dbReference type="NCBI Taxonomy" id="412755"/>
    <lineage>
        <taxon>unclassified sequences</taxon>
        <taxon>metagenomes</taxon>
        <taxon>ecological metagenomes</taxon>
    </lineage>
</organism>
<keyword evidence="2" id="KW-0378">Hydrolase</keyword>
<sequence>MDGDRVEARIDDEKPDGRRAGTVINVLERAHTTVPGRFERAGAHARVVPEDPRLHEDIYIPSGEAGGAKAGQVVLAEITQYPVRD</sequence>
<evidence type="ECO:0000313" key="5">
    <source>
        <dbReference type="EMBL" id="KKL11415.1"/>
    </source>
</evidence>
<dbReference type="Pfam" id="PF17876">
    <property type="entry name" value="CSD2"/>
    <property type="match status" value="1"/>
</dbReference>
<dbReference type="InterPro" id="IPR040476">
    <property type="entry name" value="CSD2"/>
</dbReference>
<dbReference type="SUPFAM" id="SSF50249">
    <property type="entry name" value="Nucleic acid-binding proteins"/>
    <property type="match status" value="1"/>
</dbReference>
<comment type="caution">
    <text evidence="5">The sequence shown here is derived from an EMBL/GenBank/DDBJ whole genome shotgun (WGS) entry which is preliminary data.</text>
</comment>
<keyword evidence="1" id="KW-0540">Nuclease</keyword>
<dbReference type="AlphaFoldDB" id="A0A0F9APS6"/>